<reference evidence="2" key="1">
    <citation type="submission" date="2022-03" db="EMBL/GenBank/DDBJ databases">
        <title>Complete genome sequence of Caldinitratiruptor microaerophilus.</title>
        <authorList>
            <person name="Mukaiyama R."/>
            <person name="Nishiyama T."/>
            <person name="Ueda K."/>
        </authorList>
    </citation>
    <scope>NUCLEOTIDE SEQUENCE</scope>
    <source>
        <strain evidence="2">JCM 16183</strain>
    </source>
</reference>
<organism evidence="2 3">
    <name type="scientific">Caldinitratiruptor microaerophilus</name>
    <dbReference type="NCBI Taxonomy" id="671077"/>
    <lineage>
        <taxon>Bacteria</taxon>
        <taxon>Bacillati</taxon>
        <taxon>Bacillota</taxon>
        <taxon>Clostridia</taxon>
        <taxon>Eubacteriales</taxon>
        <taxon>Symbiobacteriaceae</taxon>
        <taxon>Caldinitratiruptor</taxon>
    </lineage>
</organism>
<dbReference type="Pfam" id="PF04402">
    <property type="entry name" value="SIMPL"/>
    <property type="match status" value="1"/>
</dbReference>
<dbReference type="KEGG" id="cmic:caldi_09450"/>
<dbReference type="InterPro" id="IPR052022">
    <property type="entry name" value="26kDa_periplasmic_antigen"/>
</dbReference>
<evidence type="ECO:0000313" key="2">
    <source>
        <dbReference type="EMBL" id="BDG59855.1"/>
    </source>
</evidence>
<dbReference type="GO" id="GO:0006974">
    <property type="term" value="P:DNA damage response"/>
    <property type="evidence" value="ECO:0007669"/>
    <property type="project" value="TreeGrafter"/>
</dbReference>
<keyword evidence="3" id="KW-1185">Reference proteome</keyword>
<protein>
    <recommendedName>
        <fullName evidence="4">DUF541 domain-containing protein</fullName>
    </recommendedName>
</protein>
<evidence type="ECO:0008006" key="4">
    <source>
        <dbReference type="Google" id="ProtNLM"/>
    </source>
</evidence>
<evidence type="ECO:0000313" key="3">
    <source>
        <dbReference type="Proteomes" id="UP001163687"/>
    </source>
</evidence>
<evidence type="ECO:0000256" key="1">
    <source>
        <dbReference type="SAM" id="SignalP"/>
    </source>
</evidence>
<gene>
    <name evidence="2" type="ORF">caldi_09450</name>
</gene>
<dbReference type="PANTHER" id="PTHR34387:SF2">
    <property type="entry name" value="SLR1258 PROTEIN"/>
    <property type="match status" value="1"/>
</dbReference>
<proteinExistence type="predicted"/>
<feature type="signal peptide" evidence="1">
    <location>
        <begin position="1"/>
        <end position="21"/>
    </location>
</feature>
<dbReference type="Gene3D" id="3.30.70.2970">
    <property type="entry name" value="Protein of unknown function (DUF541), domain 2"/>
    <property type="match status" value="1"/>
</dbReference>
<dbReference type="Proteomes" id="UP001163687">
    <property type="component" value="Chromosome"/>
</dbReference>
<dbReference type="EMBL" id="AP025628">
    <property type="protein sequence ID" value="BDG59855.1"/>
    <property type="molecule type" value="Genomic_DNA"/>
</dbReference>
<feature type="chain" id="PRO_5041365899" description="DUF541 domain-containing protein" evidence="1">
    <location>
        <begin position="22"/>
        <end position="249"/>
    </location>
</feature>
<keyword evidence="1" id="KW-0732">Signal</keyword>
<dbReference type="PANTHER" id="PTHR34387">
    <property type="entry name" value="SLR1258 PROTEIN"/>
    <property type="match status" value="1"/>
</dbReference>
<dbReference type="RefSeq" id="WP_264843940.1">
    <property type="nucleotide sequence ID" value="NZ_AP025628.1"/>
</dbReference>
<dbReference type="Gene3D" id="3.30.110.170">
    <property type="entry name" value="Protein of unknown function (DUF541), domain 1"/>
    <property type="match status" value="1"/>
</dbReference>
<accession>A0AA35G7G9</accession>
<dbReference type="InterPro" id="IPR007497">
    <property type="entry name" value="SIMPL/DUF541"/>
</dbReference>
<sequence>MKRWLGSLALALAAAGAAALAAPAVLPGSPARAADPGSERRGIEVTGEAVVEARPDAARITVGVQRQAATAAAAYAEAARAMNAVVAALRGKGIDQDSLRTATLALHPEYDWNREKERQELRGYRALTSVTATTRNLDQVGSLIDAAVAAGANTVDGVEFLVWEQERALGDALQRAVDNARAKAGQVAGRLGVQVGAPLEVVVLDEGATPPPVLVRAEAAVPAGAGASMPVLPGTSRLEVRVRVVFGIQ</sequence>
<name>A0AA35G7G9_9FIRM</name>
<dbReference type="AlphaFoldDB" id="A0AA35G7G9"/>